<organism evidence="1 2">
    <name type="scientific">Jimgerdemannia flammicorona</name>
    <dbReference type="NCBI Taxonomy" id="994334"/>
    <lineage>
        <taxon>Eukaryota</taxon>
        <taxon>Fungi</taxon>
        <taxon>Fungi incertae sedis</taxon>
        <taxon>Mucoromycota</taxon>
        <taxon>Mucoromycotina</taxon>
        <taxon>Endogonomycetes</taxon>
        <taxon>Endogonales</taxon>
        <taxon>Endogonaceae</taxon>
        <taxon>Jimgerdemannia</taxon>
    </lineage>
</organism>
<evidence type="ECO:0000313" key="2">
    <source>
        <dbReference type="Proteomes" id="UP000274822"/>
    </source>
</evidence>
<gene>
    <name evidence="1" type="ORF">BC938DRAFT_482973</name>
</gene>
<comment type="caution">
    <text evidence="1">The sequence shown here is derived from an EMBL/GenBank/DDBJ whole genome shotgun (WGS) entry which is preliminary data.</text>
</comment>
<name>A0A433QCU4_9FUNG</name>
<evidence type="ECO:0000313" key="1">
    <source>
        <dbReference type="EMBL" id="RUS27626.1"/>
    </source>
</evidence>
<proteinExistence type="predicted"/>
<keyword evidence="2" id="KW-1185">Reference proteome</keyword>
<sequence>MMIPISRSDFDRFRNTMSVHDYCTHGKLEVVFVVSEMENSRQLLDHLLLHILFDEPPPNDSSESMFHMFWDVNIRRTLEVFVSGGFSVHHS</sequence>
<dbReference type="AlphaFoldDB" id="A0A433QCU4"/>
<reference evidence="1 2" key="1">
    <citation type="journal article" date="2018" name="New Phytol.">
        <title>Phylogenomics of Endogonaceae and evolution of mycorrhizas within Mucoromycota.</title>
        <authorList>
            <person name="Chang Y."/>
            <person name="Desiro A."/>
            <person name="Na H."/>
            <person name="Sandor L."/>
            <person name="Lipzen A."/>
            <person name="Clum A."/>
            <person name="Barry K."/>
            <person name="Grigoriev I.V."/>
            <person name="Martin F.M."/>
            <person name="Stajich J.E."/>
            <person name="Smith M.E."/>
            <person name="Bonito G."/>
            <person name="Spatafora J.W."/>
        </authorList>
    </citation>
    <scope>NUCLEOTIDE SEQUENCE [LARGE SCALE GENOMIC DNA]</scope>
    <source>
        <strain evidence="1 2">AD002</strain>
    </source>
</reference>
<protein>
    <submittedName>
        <fullName evidence="1">Uncharacterized protein</fullName>
    </submittedName>
</protein>
<feature type="non-terminal residue" evidence="1">
    <location>
        <position position="91"/>
    </location>
</feature>
<accession>A0A433QCU4</accession>
<dbReference type="EMBL" id="RBNJ01008067">
    <property type="protein sequence ID" value="RUS27626.1"/>
    <property type="molecule type" value="Genomic_DNA"/>
</dbReference>
<dbReference type="Proteomes" id="UP000274822">
    <property type="component" value="Unassembled WGS sequence"/>
</dbReference>